<dbReference type="SUPFAM" id="SSF50249">
    <property type="entry name" value="Nucleic acid-binding proteins"/>
    <property type="match status" value="1"/>
</dbReference>
<dbReference type="SUPFAM" id="SSF53098">
    <property type="entry name" value="Ribonuclease H-like"/>
    <property type="match status" value="1"/>
</dbReference>
<dbReference type="InterPro" id="IPR012340">
    <property type="entry name" value="NA-bd_OB-fold"/>
</dbReference>
<name>A0A9D1MGM2_9FIRM</name>
<protein>
    <recommendedName>
        <fullName evidence="2">Exonuclease domain-containing protein</fullName>
    </recommendedName>
</protein>
<proteinExistence type="predicted"/>
<dbReference type="InterPro" id="IPR013520">
    <property type="entry name" value="Ribonucl_H"/>
</dbReference>
<dbReference type="SMART" id="SM00479">
    <property type="entry name" value="EXOIII"/>
    <property type="match status" value="1"/>
</dbReference>
<sequence>MEKTQTTEEYLNEIRALPGLENAILAGITVNRREMTAELFLVTDHTYSPDAAARAKAAAIKYLPSAFSPRIRIEKRVPDEGMIRAKIAAFMAARFPAASAFLREEDIEVAMLREGSGANFSFDVASGDQSLFTSGKILDEVSAYLSGIYCGSFYGNVRIVEREKEEFDPDAEIPEEEEEYAQTVRVFPVTDFHRLDGVETVPKYATYIADVSGESDDLTVCGAISFIQEREYTRKNEKTGEEVLKSRFSLTVSDGTGSLRATYFPKKATVEKVRALKAGDWVVLSGANEAYNGSISYTAKRINFGRPPENFVPEARKGKPVPAAYHTVFPEAYADYTQAGMFDVCEKPAALQDNTFVVFDLETTGLNNQPAMGKMDRIIEIGAVKLSHGEIAEKFSTFVACPTRLPPEIVALTGIRDEDLAGAPDIARVIPDFYKFCDGCFLVGHNVQFDYRFIRYYGEENGYMFDQRQFDTMTLAQELLRGEGLANYKLNTIADHYGFTFNHHRAFDDALTTAKIFIELIRQRKTLP</sequence>
<comment type="caution">
    <text evidence="3">The sequence shown here is derived from an EMBL/GenBank/DDBJ whole genome shotgun (WGS) entry which is preliminary data.</text>
</comment>
<dbReference type="GO" id="GO:0003887">
    <property type="term" value="F:DNA-directed DNA polymerase activity"/>
    <property type="evidence" value="ECO:0007669"/>
    <property type="project" value="InterPro"/>
</dbReference>
<reference evidence="3" key="2">
    <citation type="journal article" date="2021" name="PeerJ">
        <title>Extensive microbial diversity within the chicken gut microbiome revealed by metagenomics and culture.</title>
        <authorList>
            <person name="Gilroy R."/>
            <person name="Ravi A."/>
            <person name="Getino M."/>
            <person name="Pursley I."/>
            <person name="Horton D.L."/>
            <person name="Alikhan N.F."/>
            <person name="Baker D."/>
            <person name="Gharbi K."/>
            <person name="Hall N."/>
            <person name="Watson M."/>
            <person name="Adriaenssens E.M."/>
            <person name="Foster-Nyarko E."/>
            <person name="Jarju S."/>
            <person name="Secka A."/>
            <person name="Antonio M."/>
            <person name="Oren A."/>
            <person name="Chaudhuri R.R."/>
            <person name="La Ragione R."/>
            <person name="Hildebrand F."/>
            <person name="Pallen M.J."/>
        </authorList>
    </citation>
    <scope>NUCLEOTIDE SEQUENCE</scope>
    <source>
        <strain evidence="3">11687</strain>
    </source>
</reference>
<dbReference type="Gene3D" id="1.20.5.140">
    <property type="match status" value="1"/>
</dbReference>
<organism evidence="3 4">
    <name type="scientific">Candidatus Scatosoma pullistercoris</name>
    <dbReference type="NCBI Taxonomy" id="2840934"/>
    <lineage>
        <taxon>Bacteria</taxon>
        <taxon>Bacillati</taxon>
        <taxon>Bacillota</taxon>
        <taxon>Clostridia</taxon>
        <taxon>Candidatus Scatosoma</taxon>
    </lineage>
</organism>
<dbReference type="GO" id="GO:0045004">
    <property type="term" value="P:DNA replication proofreading"/>
    <property type="evidence" value="ECO:0007669"/>
    <property type="project" value="TreeGrafter"/>
</dbReference>
<keyword evidence="1" id="KW-0269">Exonuclease</keyword>
<dbReference type="Pfam" id="PF00929">
    <property type="entry name" value="RNase_T"/>
    <property type="match status" value="1"/>
</dbReference>
<keyword evidence="1" id="KW-0378">Hydrolase</keyword>
<dbReference type="PANTHER" id="PTHR30231:SF41">
    <property type="entry name" value="DNA POLYMERASE III SUBUNIT EPSILON"/>
    <property type="match status" value="1"/>
</dbReference>
<dbReference type="CDD" id="cd06127">
    <property type="entry name" value="DEDDh"/>
    <property type="match status" value="1"/>
</dbReference>
<dbReference type="NCBIfam" id="TIGR00573">
    <property type="entry name" value="dnaq"/>
    <property type="match status" value="1"/>
</dbReference>
<dbReference type="GO" id="GO:0008408">
    <property type="term" value="F:3'-5' exonuclease activity"/>
    <property type="evidence" value="ECO:0007669"/>
    <property type="project" value="TreeGrafter"/>
</dbReference>
<accession>A0A9D1MGM2</accession>
<evidence type="ECO:0000259" key="2">
    <source>
        <dbReference type="SMART" id="SM00479"/>
    </source>
</evidence>
<gene>
    <name evidence="3" type="ORF">IAC57_06335</name>
</gene>
<evidence type="ECO:0000313" key="4">
    <source>
        <dbReference type="Proteomes" id="UP000824081"/>
    </source>
</evidence>
<dbReference type="InterPro" id="IPR012337">
    <property type="entry name" value="RNaseH-like_sf"/>
</dbReference>
<dbReference type="AlphaFoldDB" id="A0A9D1MGM2"/>
<dbReference type="CDD" id="cd03524">
    <property type="entry name" value="RPA2_OBF_family"/>
    <property type="match status" value="1"/>
</dbReference>
<dbReference type="Gene3D" id="2.40.50.140">
    <property type="entry name" value="Nucleic acid-binding proteins"/>
    <property type="match status" value="1"/>
</dbReference>
<dbReference type="EMBL" id="DVMZ01000172">
    <property type="protein sequence ID" value="HIU59703.1"/>
    <property type="molecule type" value="Genomic_DNA"/>
</dbReference>
<dbReference type="GO" id="GO:0005829">
    <property type="term" value="C:cytosol"/>
    <property type="evidence" value="ECO:0007669"/>
    <property type="project" value="TreeGrafter"/>
</dbReference>
<dbReference type="FunFam" id="3.30.420.10:FF:000045">
    <property type="entry name" value="3'-5' exonuclease DinG"/>
    <property type="match status" value="1"/>
</dbReference>
<reference evidence="3" key="1">
    <citation type="submission" date="2020-10" db="EMBL/GenBank/DDBJ databases">
        <authorList>
            <person name="Gilroy R."/>
        </authorList>
    </citation>
    <scope>NUCLEOTIDE SEQUENCE</scope>
    <source>
        <strain evidence="3">11687</strain>
    </source>
</reference>
<dbReference type="Gene3D" id="3.30.420.10">
    <property type="entry name" value="Ribonuclease H-like superfamily/Ribonuclease H"/>
    <property type="match status" value="1"/>
</dbReference>
<dbReference type="InterPro" id="IPR036397">
    <property type="entry name" value="RNaseH_sf"/>
</dbReference>
<dbReference type="InterPro" id="IPR006054">
    <property type="entry name" value="DnaQ"/>
</dbReference>
<evidence type="ECO:0000313" key="3">
    <source>
        <dbReference type="EMBL" id="HIU59703.1"/>
    </source>
</evidence>
<dbReference type="Proteomes" id="UP000824081">
    <property type="component" value="Unassembled WGS sequence"/>
</dbReference>
<evidence type="ECO:0000256" key="1">
    <source>
        <dbReference type="ARBA" id="ARBA00022839"/>
    </source>
</evidence>
<keyword evidence="1" id="KW-0540">Nuclease</keyword>
<dbReference type="GO" id="GO:0003677">
    <property type="term" value="F:DNA binding"/>
    <property type="evidence" value="ECO:0007669"/>
    <property type="project" value="InterPro"/>
</dbReference>
<feature type="domain" description="Exonuclease" evidence="2">
    <location>
        <begin position="355"/>
        <end position="526"/>
    </location>
</feature>
<dbReference type="PANTHER" id="PTHR30231">
    <property type="entry name" value="DNA POLYMERASE III SUBUNIT EPSILON"/>
    <property type="match status" value="1"/>
</dbReference>